<keyword evidence="3" id="KW-1133">Transmembrane helix</keyword>
<dbReference type="InterPro" id="IPR021134">
    <property type="entry name" value="Bestrophin-like"/>
</dbReference>
<dbReference type="Pfam" id="PF01062">
    <property type="entry name" value="Bestrophin"/>
    <property type="match status" value="1"/>
</dbReference>
<evidence type="ECO:0000256" key="6">
    <source>
        <dbReference type="RuleBase" id="RU363126"/>
    </source>
</evidence>
<evidence type="ECO:0000256" key="4">
    <source>
        <dbReference type="ARBA" id="ARBA00023136"/>
    </source>
</evidence>
<keyword evidence="6" id="KW-0407">Ion channel</keyword>
<dbReference type="Proteomes" id="UP000784294">
    <property type="component" value="Unassembled WGS sequence"/>
</dbReference>
<keyword evidence="2" id="KW-0812">Transmembrane</keyword>
<keyword evidence="6" id="KW-0406">Ion transport</keyword>
<name>A0A448XH39_9PLAT</name>
<dbReference type="PANTHER" id="PTHR10736:SF0">
    <property type="entry name" value="BESTROPHIN HOMOLOG"/>
    <property type="match status" value="1"/>
</dbReference>
<evidence type="ECO:0000256" key="1">
    <source>
        <dbReference type="ARBA" id="ARBA00004370"/>
    </source>
</evidence>
<organism evidence="7 8">
    <name type="scientific">Protopolystoma xenopodis</name>
    <dbReference type="NCBI Taxonomy" id="117903"/>
    <lineage>
        <taxon>Eukaryota</taxon>
        <taxon>Metazoa</taxon>
        <taxon>Spiralia</taxon>
        <taxon>Lophotrochozoa</taxon>
        <taxon>Platyhelminthes</taxon>
        <taxon>Monogenea</taxon>
        <taxon>Polyopisthocotylea</taxon>
        <taxon>Polystomatidea</taxon>
        <taxon>Polystomatidae</taxon>
        <taxon>Protopolystoma</taxon>
    </lineage>
</organism>
<comment type="subcellular location">
    <subcellularLocation>
        <location evidence="6">Cell membrane</location>
        <topology evidence="6">Multi-pass membrane protein</topology>
    </subcellularLocation>
    <subcellularLocation>
        <location evidence="1">Membrane</location>
    </subcellularLocation>
</comment>
<keyword evidence="6" id="KW-0869">Chloride channel</keyword>
<evidence type="ECO:0000256" key="2">
    <source>
        <dbReference type="ARBA" id="ARBA00022692"/>
    </source>
</evidence>
<keyword evidence="4" id="KW-0472">Membrane</keyword>
<accession>A0A448XH39</accession>
<dbReference type="EMBL" id="CAAALY010252821">
    <property type="protein sequence ID" value="VEL36653.1"/>
    <property type="molecule type" value="Genomic_DNA"/>
</dbReference>
<protein>
    <recommendedName>
        <fullName evidence="6">Bestrophin homolog</fullName>
    </recommendedName>
</protein>
<dbReference type="AlphaFoldDB" id="A0A448XH39"/>
<evidence type="ECO:0000313" key="7">
    <source>
        <dbReference type="EMBL" id="VEL36653.1"/>
    </source>
</evidence>
<keyword evidence="6" id="KW-1003">Cell membrane</keyword>
<sequence length="185" mass="21159">MVYSFYICEIFKHQFITPDLEQNDGASLILQNLEYFDSFVPVASIIKFLIYMGWFKVGLSLINPLREDQSNFPMEEILEFNLKISKKMALCPETMMLASLQADEVVFSTALKQEQEEAEVVVQEAVETENEAACERHTNPIAASIRRRFVTSLRVASSRPTSQANESELFLTNMTNNEKNMNVEV</sequence>
<dbReference type="GO" id="GO:0005254">
    <property type="term" value="F:chloride channel activity"/>
    <property type="evidence" value="ECO:0007669"/>
    <property type="project" value="UniProtKB-KW"/>
</dbReference>
<dbReference type="InterPro" id="IPR000615">
    <property type="entry name" value="Bestrophin"/>
</dbReference>
<evidence type="ECO:0000313" key="8">
    <source>
        <dbReference type="Proteomes" id="UP000784294"/>
    </source>
</evidence>
<gene>
    <name evidence="7" type="ORF">PXEA_LOCUS30093</name>
</gene>
<keyword evidence="8" id="KW-1185">Reference proteome</keyword>
<comment type="caution">
    <text evidence="7">The sequence shown here is derived from an EMBL/GenBank/DDBJ whole genome shotgun (WGS) entry which is preliminary data.</text>
</comment>
<evidence type="ECO:0000256" key="5">
    <source>
        <dbReference type="ARBA" id="ARBA00034769"/>
    </source>
</evidence>
<reference evidence="7" key="1">
    <citation type="submission" date="2018-11" db="EMBL/GenBank/DDBJ databases">
        <authorList>
            <consortium name="Pathogen Informatics"/>
        </authorList>
    </citation>
    <scope>NUCLEOTIDE SEQUENCE</scope>
</reference>
<keyword evidence="6" id="KW-0868">Chloride</keyword>
<comment type="function">
    <text evidence="6">Forms chloride channels.</text>
</comment>
<dbReference type="GO" id="GO:0034707">
    <property type="term" value="C:chloride channel complex"/>
    <property type="evidence" value="ECO:0007669"/>
    <property type="project" value="UniProtKB-KW"/>
</dbReference>
<comment type="similarity">
    <text evidence="5 6">Belongs to the anion channel-forming bestrophin (TC 1.A.46) family. Calcium-sensitive chloride channel subfamily.</text>
</comment>
<dbReference type="GO" id="GO:0005886">
    <property type="term" value="C:plasma membrane"/>
    <property type="evidence" value="ECO:0007669"/>
    <property type="project" value="UniProtKB-SubCell"/>
</dbReference>
<dbReference type="PANTHER" id="PTHR10736">
    <property type="entry name" value="BESTROPHIN"/>
    <property type="match status" value="1"/>
</dbReference>
<evidence type="ECO:0000256" key="3">
    <source>
        <dbReference type="ARBA" id="ARBA00022989"/>
    </source>
</evidence>
<keyword evidence="6" id="KW-0813">Transport</keyword>
<dbReference type="OrthoDB" id="6277193at2759"/>
<proteinExistence type="inferred from homology"/>